<dbReference type="Proteomes" id="UP001227162">
    <property type="component" value="Unassembled WGS sequence"/>
</dbReference>
<feature type="transmembrane region" description="Helical" evidence="1">
    <location>
        <begin position="39"/>
        <end position="59"/>
    </location>
</feature>
<feature type="transmembrane region" description="Helical" evidence="1">
    <location>
        <begin position="127"/>
        <end position="147"/>
    </location>
</feature>
<sequence length="173" mass="18870">MVERLKPGEMRRGKRNAETGVTWVQVSREAAHAHPMGKLNWLMVMIILYFLAVGVLKFWQVLGFGGGIGVALMGAALPLVTGLLLWAKAAMARVLVIVTGILTLLFTVAGGFGLRGMDTAQMVGGEFWAFISLGELIAVLAITIYMWEGDRPNLIYANRFRSFRDPDEGATDG</sequence>
<feature type="transmembrane region" description="Helical" evidence="1">
    <location>
        <begin position="65"/>
        <end position="87"/>
    </location>
</feature>
<gene>
    <name evidence="2" type="ORF">NOI20_14820</name>
</gene>
<keyword evidence="1" id="KW-0472">Membrane</keyword>
<dbReference type="AlphaFoldDB" id="A0AAJ1X6N5"/>
<reference evidence="2" key="1">
    <citation type="submission" date="2022-07" db="EMBL/GenBank/DDBJ databases">
        <authorList>
            <person name="Otstavnykh N."/>
            <person name="Isaeva M."/>
            <person name="Bystritskaya E."/>
        </authorList>
    </citation>
    <scope>NUCLEOTIDE SEQUENCE</scope>
    <source>
        <strain evidence="2">10Alg 79</strain>
    </source>
</reference>
<keyword evidence="1" id="KW-1133">Transmembrane helix</keyword>
<feature type="transmembrane region" description="Helical" evidence="1">
    <location>
        <begin position="94"/>
        <end position="115"/>
    </location>
</feature>
<evidence type="ECO:0000313" key="3">
    <source>
        <dbReference type="Proteomes" id="UP001227162"/>
    </source>
</evidence>
<protein>
    <submittedName>
        <fullName evidence="2">Uncharacterized protein</fullName>
    </submittedName>
</protein>
<keyword evidence="1" id="KW-0812">Transmembrane</keyword>
<name>A0AAJ1X6N5_9RHOB</name>
<reference evidence="2" key="2">
    <citation type="submission" date="2023-04" db="EMBL/GenBank/DDBJ databases">
        <title>'Rhodoalgimonas zhirmunskyi' gen. nov., isolated from a red alga.</title>
        <authorList>
            <person name="Nedashkovskaya O.I."/>
            <person name="Otstavnykh N.Y."/>
            <person name="Bystritskaya E.P."/>
            <person name="Balabanova L.A."/>
            <person name="Isaeva M.P."/>
        </authorList>
    </citation>
    <scope>NUCLEOTIDE SEQUENCE</scope>
    <source>
        <strain evidence="2">10Alg 79</strain>
    </source>
</reference>
<accession>A0AAJ1X6N5</accession>
<dbReference type="RefSeq" id="WP_317627008.1">
    <property type="nucleotide sequence ID" value="NZ_JANFFA010000004.1"/>
</dbReference>
<evidence type="ECO:0000313" key="2">
    <source>
        <dbReference type="EMBL" id="MDQ2095389.1"/>
    </source>
</evidence>
<organism evidence="2 3">
    <name type="scientific">Rhodalgimonas zhirmunskyi</name>
    <dbReference type="NCBI Taxonomy" id="2964767"/>
    <lineage>
        <taxon>Bacteria</taxon>
        <taxon>Pseudomonadati</taxon>
        <taxon>Pseudomonadota</taxon>
        <taxon>Alphaproteobacteria</taxon>
        <taxon>Rhodobacterales</taxon>
        <taxon>Roseobacteraceae</taxon>
        <taxon>Rhodalgimonas</taxon>
    </lineage>
</organism>
<comment type="caution">
    <text evidence="2">The sequence shown here is derived from an EMBL/GenBank/DDBJ whole genome shotgun (WGS) entry which is preliminary data.</text>
</comment>
<proteinExistence type="predicted"/>
<keyword evidence="3" id="KW-1185">Reference proteome</keyword>
<dbReference type="EMBL" id="JANFFA010000004">
    <property type="protein sequence ID" value="MDQ2095389.1"/>
    <property type="molecule type" value="Genomic_DNA"/>
</dbReference>
<evidence type="ECO:0000256" key="1">
    <source>
        <dbReference type="SAM" id="Phobius"/>
    </source>
</evidence>